<dbReference type="GO" id="GO:0005886">
    <property type="term" value="C:plasma membrane"/>
    <property type="evidence" value="ECO:0007669"/>
    <property type="project" value="TreeGrafter"/>
</dbReference>
<dbReference type="SUPFAM" id="SSF55486">
    <property type="entry name" value="Metalloproteases ('zincins'), catalytic domain"/>
    <property type="match status" value="1"/>
</dbReference>
<proteinExistence type="predicted"/>
<protein>
    <recommendedName>
        <fullName evidence="1">Peptidase M13 C-terminal domain-containing protein</fullName>
    </recommendedName>
</protein>
<keyword evidence="3" id="KW-1185">Reference proteome</keyword>
<dbReference type="InterPro" id="IPR018497">
    <property type="entry name" value="Peptidase_M13_C"/>
</dbReference>
<organism evidence="2 3">
    <name type="scientific">Caenorhabditis angaria</name>
    <dbReference type="NCBI Taxonomy" id="860376"/>
    <lineage>
        <taxon>Eukaryota</taxon>
        <taxon>Metazoa</taxon>
        <taxon>Ecdysozoa</taxon>
        <taxon>Nematoda</taxon>
        <taxon>Chromadorea</taxon>
        <taxon>Rhabditida</taxon>
        <taxon>Rhabditina</taxon>
        <taxon>Rhabditomorpha</taxon>
        <taxon>Rhabditoidea</taxon>
        <taxon>Rhabditidae</taxon>
        <taxon>Peloderinae</taxon>
        <taxon>Caenorhabditis</taxon>
    </lineage>
</organism>
<dbReference type="EMBL" id="CANHGI010000004">
    <property type="protein sequence ID" value="CAI5447054.1"/>
    <property type="molecule type" value="Genomic_DNA"/>
</dbReference>
<dbReference type="AlphaFoldDB" id="A0A9P1N0J5"/>
<gene>
    <name evidence="2" type="ORF">CAMP_LOCUS9691</name>
</gene>
<comment type="caution">
    <text evidence="2">The sequence shown here is derived from an EMBL/GenBank/DDBJ whole genome shotgun (WGS) entry which is preliminary data.</text>
</comment>
<dbReference type="InterPro" id="IPR000718">
    <property type="entry name" value="Peptidase_M13"/>
</dbReference>
<dbReference type="PROSITE" id="PS51885">
    <property type="entry name" value="NEPRILYSIN"/>
    <property type="match status" value="1"/>
</dbReference>
<dbReference type="GO" id="GO:0004222">
    <property type="term" value="F:metalloendopeptidase activity"/>
    <property type="evidence" value="ECO:0007669"/>
    <property type="project" value="InterPro"/>
</dbReference>
<reference evidence="2" key="1">
    <citation type="submission" date="2022-11" db="EMBL/GenBank/DDBJ databases">
        <authorList>
            <person name="Kikuchi T."/>
        </authorList>
    </citation>
    <scope>NUCLEOTIDE SEQUENCE</scope>
    <source>
        <strain evidence="2">PS1010</strain>
    </source>
</reference>
<evidence type="ECO:0000259" key="1">
    <source>
        <dbReference type="Pfam" id="PF01431"/>
    </source>
</evidence>
<name>A0A9P1N0J5_9PELO</name>
<accession>A0A9P1N0J5</accession>
<dbReference type="Pfam" id="PF01431">
    <property type="entry name" value="Peptidase_M13"/>
    <property type="match status" value="1"/>
</dbReference>
<dbReference type="GO" id="GO:0016485">
    <property type="term" value="P:protein processing"/>
    <property type="evidence" value="ECO:0007669"/>
    <property type="project" value="TreeGrafter"/>
</dbReference>
<feature type="domain" description="Peptidase M13 C-terminal" evidence="1">
    <location>
        <begin position="350"/>
        <end position="466"/>
    </location>
</feature>
<dbReference type="PANTHER" id="PTHR11733:SF208">
    <property type="entry name" value="PEPTIDASE M13 C-TERMINAL DOMAIN-CONTAINING PROTEIN"/>
    <property type="match status" value="1"/>
</dbReference>
<sequence length="478" mass="55571">MFLILFMFSTAFAFSYDLLKVIEDNIDKNVEACDNFYRHSCAKQNNSQTIKEYMDFGYSADLEEIDQKFISNSIQKSIVIAKNLEGSEEHFTKSYEIELKNLYIEKCERNNTEALKFLKTLQVFFNLQENEDCKWSECFSNLAMDSNCTRAAQTLYEGIIIKTGLDYYKLESLTKTYQNVLSIIWHVQNHEKSAELRKMFEFFKTELLSQIETTPWLINSKTVGIFKNITSQLYLSEMEIDIKTVIEDWLQFQKNYENCTSTYSELGQLAIDYCINKNLPEIREIEIFQNNAENRHPQIFIYNPLTAIMSKEEHLALKYGIFGANIGHKMGETIIVNNLEDGFFPYFSENVKNCVQDQFNETCRIYKESNCTVGDFDENGSDIFGISFGFDRLKQEMGEEIYNKIPGSKFGLTHAQAYFYAVSSWYCDRDDGANNDRVNSGVIQSPEFENVFNCPKDSRMVQSRKQFCHVLGEDAPQN</sequence>
<dbReference type="PANTHER" id="PTHR11733">
    <property type="entry name" value="ZINC METALLOPROTEASE FAMILY M13 NEPRILYSIN-RELATED"/>
    <property type="match status" value="1"/>
</dbReference>
<dbReference type="InterPro" id="IPR024079">
    <property type="entry name" value="MetalloPept_cat_dom_sf"/>
</dbReference>
<evidence type="ECO:0000313" key="2">
    <source>
        <dbReference type="EMBL" id="CAI5447054.1"/>
    </source>
</evidence>
<dbReference type="Proteomes" id="UP001152747">
    <property type="component" value="Unassembled WGS sequence"/>
</dbReference>
<evidence type="ECO:0000313" key="3">
    <source>
        <dbReference type="Proteomes" id="UP001152747"/>
    </source>
</evidence>
<dbReference type="Gene3D" id="3.40.390.10">
    <property type="entry name" value="Collagenase (Catalytic Domain)"/>
    <property type="match status" value="1"/>
</dbReference>